<dbReference type="Proteomes" id="UP000001168">
    <property type="component" value="Chromosome"/>
</dbReference>
<keyword evidence="2" id="KW-1185">Reference proteome</keyword>
<organism evidence="1 2">
    <name type="scientific">Shouchella clausii (strain KSM-K16)</name>
    <name type="common">Alkalihalobacillus clausii</name>
    <dbReference type="NCBI Taxonomy" id="66692"/>
    <lineage>
        <taxon>Bacteria</taxon>
        <taxon>Bacillati</taxon>
        <taxon>Bacillota</taxon>
        <taxon>Bacilli</taxon>
        <taxon>Bacillales</taxon>
        <taxon>Bacillaceae</taxon>
        <taxon>Shouchella</taxon>
    </lineage>
</organism>
<dbReference type="OrthoDB" id="2721308at2"/>
<reference evidence="2" key="4">
    <citation type="submission" date="2003-10" db="EMBL/GenBank/DDBJ databases">
        <title>The complete genome sequence of the alkaliphilic Bacillus clausii KSM-K16.</title>
        <authorList>
            <person name="Takaki Y."/>
            <person name="Kageyama Y."/>
            <person name="Shimamura S."/>
            <person name="Suzuki H."/>
            <person name="Nishi S."/>
            <person name="Hatada Y."/>
            <person name="Kawai S."/>
            <person name="Ito S."/>
            <person name="Horikoshi K."/>
        </authorList>
    </citation>
    <scope>NUCLEOTIDE SEQUENCE [LARGE SCALE GENOMIC DNA]</scope>
    <source>
        <strain evidence="2">KSM-K16</strain>
    </source>
</reference>
<dbReference type="STRING" id="66692.ABC2833"/>
<dbReference type="eggNOG" id="ENOG503044U">
    <property type="taxonomic scope" value="Bacteria"/>
</dbReference>
<proteinExistence type="predicted"/>
<evidence type="ECO:0000313" key="1">
    <source>
        <dbReference type="EMBL" id="BAD65367.1"/>
    </source>
</evidence>
<name>Q5WE43_SHOC1</name>
<dbReference type="RefSeq" id="WP_011247675.1">
    <property type="nucleotide sequence ID" value="NC_006582.1"/>
</dbReference>
<sequence>MDLSNVREYLSKMPLTGLYDALSEEDKDKWVFGAYELLSTHYRPNQITARAVALQVLYMLEGEEEEYAKLRRHGVTAFSTNRVSASLNGSAISPEVESLIRGKARVGRLI</sequence>
<evidence type="ECO:0000313" key="2">
    <source>
        <dbReference type="Proteomes" id="UP000001168"/>
    </source>
</evidence>
<reference evidence="1 2" key="5">
    <citation type="journal article" date="2007" name="Extremophiles">
        <title>Intragenomic diversity of the V1 regions of 16S rRNA genes in high-alkaline protease-producing Bacillus clausii spp.</title>
        <authorList>
            <person name="Kageyama Y."/>
            <person name="Takaki Y."/>
            <person name="Shimamura S."/>
            <person name="Nishi S."/>
            <person name="Nogi Y."/>
            <person name="Uchimura K."/>
            <person name="Kobayashi T."/>
            <person name="Hitomi J."/>
            <person name="Ozaki K."/>
            <person name="Kawai S."/>
            <person name="Ito S."/>
            <person name="Horikoshi K."/>
        </authorList>
    </citation>
    <scope>NUCLEOTIDE SEQUENCE [LARGE SCALE GENOMIC DNA]</scope>
    <source>
        <strain evidence="1 2">KSM-K16</strain>
    </source>
</reference>
<accession>Q5WE43</accession>
<dbReference type="KEGG" id="bcl:ABC2833"/>
<dbReference type="AlphaFoldDB" id="Q5WE43"/>
<dbReference type="EMBL" id="AP006627">
    <property type="protein sequence ID" value="BAD65367.1"/>
    <property type="molecule type" value="Genomic_DNA"/>
</dbReference>
<dbReference type="HOGENOM" id="CLU_2165930_0_0_9"/>
<reference evidence="1 2" key="1">
    <citation type="journal article" date="1994" name="J. Ferment. Bioeng.">
        <title>Molecular cloning and nucleotide sequence of the gene for an alkaline protease from the alkalophilic Bacillus sp. KSM-K16.</title>
        <authorList>
            <person name="Hakamada Y."/>
            <person name="Kobayashi T."/>
            <person name="Hitomi J."/>
            <person name="Kawai S."/>
            <person name="Ito S."/>
        </authorList>
    </citation>
    <scope>NUCLEOTIDE SEQUENCE [LARGE SCALE GENOMIC DNA]</scope>
    <source>
        <strain evidence="1 2">KSM-K16</strain>
    </source>
</reference>
<reference evidence="1 2" key="2">
    <citation type="journal article" date="1995" name="Appl. Microbiol. Biotechnol.">
        <title>Purification and properties of an alkaline protease from alkalophilic Bacillus sp. KSM-K16.</title>
        <authorList>
            <person name="Kobayashi T."/>
            <person name="Hakamada Y."/>
            <person name="Adachi S."/>
            <person name="Hitomi J."/>
            <person name="Yoshimatsu T."/>
            <person name="Koike K."/>
            <person name="Kawai S."/>
            <person name="Ito S."/>
        </authorList>
    </citation>
    <scope>NUCLEOTIDE SEQUENCE [LARGE SCALE GENOMIC DNA]</scope>
    <source>
        <strain evidence="1 2">KSM-K16</strain>
    </source>
</reference>
<gene>
    <name evidence="1" type="ordered locus">ABC2833</name>
</gene>
<protein>
    <submittedName>
        <fullName evidence="1">Uncharacterized protein</fullName>
    </submittedName>
</protein>
<reference evidence="1 2" key="3">
    <citation type="journal article" date="1997" name="Protein Eng.">
        <title>High-resolution crystal structure of M-protease: phylogeny aided analysis of the high-alkaline adaptation mechanism.</title>
        <authorList>
            <person name="Shirai T."/>
            <person name="Suzuki A."/>
            <person name="Yamane T."/>
            <person name="Ashida T."/>
            <person name="Kobayashi T."/>
            <person name="Ito S."/>
        </authorList>
    </citation>
    <scope>NUCLEOTIDE SEQUENCE [LARGE SCALE GENOMIC DNA]</scope>
    <source>
        <strain evidence="1 2">KSM-K16</strain>
    </source>
</reference>